<keyword evidence="1" id="KW-0479">Metal-binding</keyword>
<dbReference type="EMBL" id="JAGDFM010000007">
    <property type="protein sequence ID" value="KAG7392976.1"/>
    <property type="molecule type" value="Genomic_DNA"/>
</dbReference>
<evidence type="ECO:0000256" key="1">
    <source>
        <dbReference type="ARBA" id="ARBA00022723"/>
    </source>
</evidence>
<dbReference type="AlphaFoldDB" id="A0A8T1WHU7"/>
<evidence type="ECO:0000256" key="4">
    <source>
        <dbReference type="PROSITE-ProRule" id="PRU00134"/>
    </source>
</evidence>
<reference evidence="6" key="1">
    <citation type="submission" date="2021-02" db="EMBL/GenBank/DDBJ databases">
        <authorList>
            <person name="Palmer J.M."/>
        </authorList>
    </citation>
    <scope>NUCLEOTIDE SEQUENCE</scope>
    <source>
        <strain evidence="6">SCRP734</strain>
    </source>
</reference>
<organism evidence="6 7">
    <name type="scientific">Phytophthora pseudosyringae</name>
    <dbReference type="NCBI Taxonomy" id="221518"/>
    <lineage>
        <taxon>Eukaryota</taxon>
        <taxon>Sar</taxon>
        <taxon>Stramenopiles</taxon>
        <taxon>Oomycota</taxon>
        <taxon>Peronosporomycetes</taxon>
        <taxon>Peronosporales</taxon>
        <taxon>Peronosporaceae</taxon>
        <taxon>Phytophthora</taxon>
    </lineage>
</organism>
<evidence type="ECO:0000313" key="6">
    <source>
        <dbReference type="EMBL" id="KAG7392976.1"/>
    </source>
</evidence>
<dbReference type="OrthoDB" id="61900at2759"/>
<protein>
    <recommendedName>
        <fullName evidence="5">MYND-type domain-containing protein</fullName>
    </recommendedName>
</protein>
<name>A0A8T1WHU7_9STRA</name>
<dbReference type="PROSITE" id="PS01360">
    <property type="entry name" value="ZF_MYND_1"/>
    <property type="match status" value="1"/>
</dbReference>
<sequence>MAPGSVCSACQATDKPLSRCSRCKWAAYCSKTCQRGHWRAGHRQMCAKLKVGQRFRDLERKWWATLPAHELQTLVVQFGLQPEAMSFFGEVLFLLCGLKACVLLSNLPPPWRQSFARDVVLASGLLQNASGSSPACSIALHSVGARLETPAEYELTGDLVLGNAMHSEFALAQRTLCLAVATTDSATSVQLATADVNLSGLVQEQELARVLDYPVALNECSDAVPMIEVGYFLEEGHERVLLTSYCAMATPGHTQRMQQHFQRYRACTGGLRLVLQTSQL</sequence>
<accession>A0A8T1WHU7</accession>
<dbReference type="PROSITE" id="PS50865">
    <property type="entry name" value="ZF_MYND_2"/>
    <property type="match status" value="1"/>
</dbReference>
<keyword evidence="2 4" id="KW-0863">Zinc-finger</keyword>
<feature type="domain" description="MYND-type" evidence="5">
    <location>
        <begin position="7"/>
        <end position="46"/>
    </location>
</feature>
<evidence type="ECO:0000259" key="5">
    <source>
        <dbReference type="PROSITE" id="PS50865"/>
    </source>
</evidence>
<evidence type="ECO:0000256" key="3">
    <source>
        <dbReference type="ARBA" id="ARBA00022833"/>
    </source>
</evidence>
<proteinExistence type="predicted"/>
<evidence type="ECO:0000313" key="7">
    <source>
        <dbReference type="Proteomes" id="UP000694044"/>
    </source>
</evidence>
<dbReference type="InterPro" id="IPR002893">
    <property type="entry name" value="Znf_MYND"/>
</dbReference>
<gene>
    <name evidence="6" type="ORF">PHYPSEUDO_013464</name>
</gene>
<dbReference type="Proteomes" id="UP000694044">
    <property type="component" value="Unassembled WGS sequence"/>
</dbReference>
<comment type="caution">
    <text evidence="6">The sequence shown here is derived from an EMBL/GenBank/DDBJ whole genome shotgun (WGS) entry which is preliminary data.</text>
</comment>
<keyword evidence="3" id="KW-0862">Zinc</keyword>
<evidence type="ECO:0000256" key="2">
    <source>
        <dbReference type="ARBA" id="ARBA00022771"/>
    </source>
</evidence>
<dbReference type="GO" id="GO:0008270">
    <property type="term" value="F:zinc ion binding"/>
    <property type="evidence" value="ECO:0007669"/>
    <property type="project" value="UniProtKB-KW"/>
</dbReference>
<dbReference type="Pfam" id="PF01753">
    <property type="entry name" value="zf-MYND"/>
    <property type="match status" value="1"/>
</dbReference>
<keyword evidence="7" id="KW-1185">Reference proteome</keyword>